<dbReference type="RefSeq" id="XP_011070238.1">
    <property type="nucleotide sequence ID" value="XM_011071936.2"/>
</dbReference>
<evidence type="ECO:0000256" key="8">
    <source>
        <dbReference type="PROSITE-ProRule" id="PRU00042"/>
    </source>
</evidence>
<evidence type="ECO:0000256" key="9">
    <source>
        <dbReference type="SAM" id="MobiDB-lite"/>
    </source>
</evidence>
<sequence length="281" mass="31338">MSSQLESNYIHENFVDIFGAETFVPISPLSPSPILNQSSSSLAADISFSFYQLSILPLNVISVMATELGLQPLTQFQKSNQIQTHSPSSELMWNKKQMSGDDDDSWEVRAFKEDTTDNVLGCTWPPRSYMCTFCRREFQSAQALGGHMNVHRRDRARLQEEPPLPPSPTVSSSHLLIPTGHEFLANGFCLLYPLPNHNTILIPTRPSTDFPSPLLPISHLNAPPMPANSLVSSLCHSSNTEPSASNYSNDNNRDNDENDKDPAIEELDLELRLGRRPPPRP</sequence>
<dbReference type="InterPro" id="IPR013087">
    <property type="entry name" value="Znf_C2H2_type"/>
</dbReference>
<accession>A0A6I9SK22</accession>
<evidence type="ECO:0000256" key="5">
    <source>
        <dbReference type="ARBA" id="ARBA00023015"/>
    </source>
</evidence>
<proteinExistence type="predicted"/>
<evidence type="ECO:0000259" key="10">
    <source>
        <dbReference type="PROSITE" id="PS50157"/>
    </source>
</evidence>
<feature type="compositionally biased region" description="Polar residues" evidence="9">
    <location>
        <begin position="229"/>
        <end position="248"/>
    </location>
</feature>
<evidence type="ECO:0000256" key="6">
    <source>
        <dbReference type="ARBA" id="ARBA00023163"/>
    </source>
</evidence>
<keyword evidence="5" id="KW-0805">Transcription regulation</keyword>
<dbReference type="PROSITE" id="PS50157">
    <property type="entry name" value="ZINC_FINGER_C2H2_2"/>
    <property type="match status" value="1"/>
</dbReference>
<dbReference type="OrthoDB" id="1708403at2759"/>
<evidence type="ECO:0000256" key="4">
    <source>
        <dbReference type="ARBA" id="ARBA00022833"/>
    </source>
</evidence>
<evidence type="ECO:0000256" key="1">
    <source>
        <dbReference type="ARBA" id="ARBA00004123"/>
    </source>
</evidence>
<keyword evidence="2" id="KW-0479">Metal-binding</keyword>
<keyword evidence="11" id="KW-1185">Reference proteome</keyword>
<evidence type="ECO:0000256" key="3">
    <source>
        <dbReference type="ARBA" id="ARBA00022771"/>
    </source>
</evidence>
<keyword evidence="3 8" id="KW-0863">Zinc-finger</keyword>
<dbReference type="AlphaFoldDB" id="A0A6I9SK22"/>
<dbReference type="InterPro" id="IPR052426">
    <property type="entry name" value="Plant_dev_regulator"/>
</dbReference>
<evidence type="ECO:0000313" key="11">
    <source>
        <dbReference type="Proteomes" id="UP000504604"/>
    </source>
</evidence>
<dbReference type="KEGG" id="sind:105155947"/>
<dbReference type="PANTHER" id="PTHR45801:SF5">
    <property type="entry name" value="OS05G0286100 PROTEIN"/>
    <property type="match status" value="1"/>
</dbReference>
<dbReference type="PANTHER" id="PTHR45801">
    <property type="entry name" value="OS07G0101800 PROTEIN"/>
    <property type="match status" value="1"/>
</dbReference>
<keyword evidence="4" id="KW-0862">Zinc</keyword>
<dbReference type="SUPFAM" id="SSF57667">
    <property type="entry name" value="beta-beta-alpha zinc fingers"/>
    <property type="match status" value="1"/>
</dbReference>
<dbReference type="InParanoid" id="A0A6I9SK22"/>
<dbReference type="PROSITE" id="PS00028">
    <property type="entry name" value="ZINC_FINGER_C2H2_1"/>
    <property type="match status" value="1"/>
</dbReference>
<dbReference type="Pfam" id="PF13912">
    <property type="entry name" value="zf-C2H2_6"/>
    <property type="match status" value="1"/>
</dbReference>
<dbReference type="FunCoup" id="A0A6I9SK22">
    <property type="interactions" value="160"/>
</dbReference>
<evidence type="ECO:0000256" key="7">
    <source>
        <dbReference type="ARBA" id="ARBA00023242"/>
    </source>
</evidence>
<feature type="region of interest" description="Disordered" evidence="9">
    <location>
        <begin position="229"/>
        <end position="281"/>
    </location>
</feature>
<keyword evidence="7" id="KW-0539">Nucleus</keyword>
<keyword evidence="6" id="KW-0804">Transcription</keyword>
<protein>
    <submittedName>
        <fullName evidence="12">Transcriptional regulator SUPERMAN</fullName>
    </submittedName>
</protein>
<reference evidence="12" key="1">
    <citation type="submission" date="2025-08" db="UniProtKB">
        <authorList>
            <consortium name="RefSeq"/>
        </authorList>
    </citation>
    <scope>IDENTIFICATION</scope>
</reference>
<organism evidence="11 12">
    <name type="scientific">Sesamum indicum</name>
    <name type="common">Oriental sesame</name>
    <name type="synonym">Sesamum orientale</name>
    <dbReference type="NCBI Taxonomy" id="4182"/>
    <lineage>
        <taxon>Eukaryota</taxon>
        <taxon>Viridiplantae</taxon>
        <taxon>Streptophyta</taxon>
        <taxon>Embryophyta</taxon>
        <taxon>Tracheophyta</taxon>
        <taxon>Spermatophyta</taxon>
        <taxon>Magnoliopsida</taxon>
        <taxon>eudicotyledons</taxon>
        <taxon>Gunneridae</taxon>
        <taxon>Pentapetalae</taxon>
        <taxon>asterids</taxon>
        <taxon>lamiids</taxon>
        <taxon>Lamiales</taxon>
        <taxon>Pedaliaceae</taxon>
        <taxon>Sesamum</taxon>
    </lineage>
</organism>
<evidence type="ECO:0000256" key="2">
    <source>
        <dbReference type="ARBA" id="ARBA00022723"/>
    </source>
</evidence>
<dbReference type="InterPro" id="IPR036236">
    <property type="entry name" value="Znf_C2H2_sf"/>
</dbReference>
<evidence type="ECO:0000313" key="12">
    <source>
        <dbReference type="RefSeq" id="XP_011070238.1"/>
    </source>
</evidence>
<name>A0A6I9SK22_SESIN</name>
<dbReference type="GeneID" id="105155947"/>
<dbReference type="Proteomes" id="UP000504604">
    <property type="component" value="Linkage group LG2"/>
</dbReference>
<feature type="compositionally biased region" description="Basic and acidic residues" evidence="9">
    <location>
        <begin position="251"/>
        <end position="273"/>
    </location>
</feature>
<dbReference type="GO" id="GO:0005634">
    <property type="term" value="C:nucleus"/>
    <property type="evidence" value="ECO:0007669"/>
    <property type="project" value="UniProtKB-SubCell"/>
</dbReference>
<feature type="domain" description="C2H2-type" evidence="10">
    <location>
        <begin position="129"/>
        <end position="156"/>
    </location>
</feature>
<comment type="subcellular location">
    <subcellularLocation>
        <location evidence="1">Nucleus</location>
    </subcellularLocation>
</comment>
<dbReference type="GO" id="GO:0008270">
    <property type="term" value="F:zinc ion binding"/>
    <property type="evidence" value="ECO:0007669"/>
    <property type="project" value="UniProtKB-KW"/>
</dbReference>
<gene>
    <name evidence="12" type="primary">LOC105155947</name>
</gene>